<dbReference type="InterPro" id="IPR038614">
    <property type="entry name" value="GK_N_sf"/>
</dbReference>
<proteinExistence type="predicted"/>
<dbReference type="InterPro" id="IPR039760">
    <property type="entry name" value="MOFRL_protein"/>
</dbReference>
<sequence>MDITATAKDLFQAAVDRANPAQAVAGYFTNSPLPALESGGRYFIVALGKAAVPMMRAALNHIPEPRRALVVTNPENIASVEGATVMAGSHPVPDEASAKAGRAILDFVSEAEAKDHIIALVSGGGSALAIAPSGDLSLADKAAVNQLLLASGLEINQMNLVRQQLSDLKGGGVLRAARPAPVHALILSDVIGDDLRAIASGPTVAPLSDRAGAKALLENESLWDAIPEKVQHHLSQPVEPLDLPASENTLIGSNRHSLDAMAKAARKGGDWDVHIVSDQLVGDVADAAQEVIAAAKAVPTDRPVALLFGGETTVQLSGTGRGGRNQELAARVAKLGATELSGNWVFLSGGTDGRDGPTDAAGGLVDGTTWARIGAEADALLQNNDSYAALEKAEALLMTGGTGTNVADVQILLMMPAS</sequence>
<dbReference type="PANTHER" id="PTHR12227">
    <property type="entry name" value="GLYCERATE KINASE"/>
    <property type="match status" value="1"/>
</dbReference>
<evidence type="ECO:0000259" key="1">
    <source>
        <dbReference type="Pfam" id="PF05161"/>
    </source>
</evidence>
<evidence type="ECO:0000259" key="2">
    <source>
        <dbReference type="Pfam" id="PF13660"/>
    </source>
</evidence>
<keyword evidence="4" id="KW-1185">Reference proteome</keyword>
<dbReference type="SUPFAM" id="SSF82544">
    <property type="entry name" value="GckA/TtuD-like"/>
    <property type="match status" value="1"/>
</dbReference>
<dbReference type="EMBL" id="FMWG01000006">
    <property type="protein sequence ID" value="SCZ66074.1"/>
    <property type="molecule type" value="Genomic_DNA"/>
</dbReference>
<dbReference type="InterPro" id="IPR025286">
    <property type="entry name" value="MOFRL_assoc_dom"/>
</dbReference>
<dbReference type="Gene3D" id="3.40.50.10180">
    <property type="entry name" value="Glycerate kinase, MOFRL-like N-terminal domain"/>
    <property type="match status" value="1"/>
</dbReference>
<dbReference type="Pfam" id="PF13660">
    <property type="entry name" value="DUF4147"/>
    <property type="match status" value="1"/>
</dbReference>
<dbReference type="PANTHER" id="PTHR12227:SF0">
    <property type="entry name" value="GLYCERATE KINASE"/>
    <property type="match status" value="1"/>
</dbReference>
<dbReference type="STRING" id="1156985.SAMN04488118_106138"/>
<protein>
    <submittedName>
        <fullName evidence="3">Hydroxypyruvate reductase</fullName>
    </submittedName>
</protein>
<dbReference type="Proteomes" id="UP000198767">
    <property type="component" value="Unassembled WGS sequence"/>
</dbReference>
<dbReference type="AlphaFoldDB" id="A0A1G5QW05"/>
<dbReference type="Gene3D" id="3.40.1480.10">
    <property type="entry name" value="MOFRL domain"/>
    <property type="match status" value="1"/>
</dbReference>
<dbReference type="GO" id="GO:0008887">
    <property type="term" value="F:glycerate kinase activity"/>
    <property type="evidence" value="ECO:0007669"/>
    <property type="project" value="InterPro"/>
</dbReference>
<dbReference type="GO" id="GO:0005737">
    <property type="term" value="C:cytoplasm"/>
    <property type="evidence" value="ECO:0007669"/>
    <property type="project" value="TreeGrafter"/>
</dbReference>
<organism evidence="3 4">
    <name type="scientific">Epibacterium ulvae</name>
    <dbReference type="NCBI Taxonomy" id="1156985"/>
    <lineage>
        <taxon>Bacteria</taxon>
        <taxon>Pseudomonadati</taxon>
        <taxon>Pseudomonadota</taxon>
        <taxon>Alphaproteobacteria</taxon>
        <taxon>Rhodobacterales</taxon>
        <taxon>Roseobacteraceae</taxon>
        <taxon>Epibacterium</taxon>
    </lineage>
</organism>
<accession>A0A1G5QW05</accession>
<gene>
    <name evidence="3" type="ORF">SAMN04488118_106138</name>
</gene>
<evidence type="ECO:0000313" key="3">
    <source>
        <dbReference type="EMBL" id="SCZ66074.1"/>
    </source>
</evidence>
<feature type="domain" description="MOFRL-associated" evidence="2">
    <location>
        <begin position="7"/>
        <end position="234"/>
    </location>
</feature>
<reference evidence="3 4" key="1">
    <citation type="submission" date="2016-10" db="EMBL/GenBank/DDBJ databases">
        <authorList>
            <person name="de Groot N.N."/>
        </authorList>
    </citation>
    <scope>NUCLEOTIDE SEQUENCE [LARGE SCALE GENOMIC DNA]</scope>
    <source>
        <strain evidence="3 4">U95</strain>
    </source>
</reference>
<dbReference type="OrthoDB" id="9766552at2"/>
<name>A0A1G5QW05_9RHOB</name>
<keyword evidence="3" id="KW-0670">Pyruvate</keyword>
<dbReference type="InterPro" id="IPR007835">
    <property type="entry name" value="MOFRL"/>
</dbReference>
<evidence type="ECO:0000313" key="4">
    <source>
        <dbReference type="Proteomes" id="UP000198767"/>
    </source>
</evidence>
<dbReference type="InterPro" id="IPR037035">
    <property type="entry name" value="GK-like_C_sf"/>
</dbReference>
<dbReference type="Pfam" id="PF05161">
    <property type="entry name" value="MOFRL"/>
    <property type="match status" value="1"/>
</dbReference>
<feature type="domain" description="MOFRL" evidence="1">
    <location>
        <begin position="304"/>
        <end position="408"/>
    </location>
</feature>
<dbReference type="RefSeq" id="WP_090218998.1">
    <property type="nucleotide sequence ID" value="NZ_FMWG01000006.1"/>
</dbReference>